<dbReference type="OrthoDB" id="610057at2"/>
<protein>
    <submittedName>
        <fullName evidence="2">Uncharacterized protein</fullName>
    </submittedName>
</protein>
<evidence type="ECO:0000313" key="3">
    <source>
        <dbReference type="Proteomes" id="UP000244450"/>
    </source>
</evidence>
<dbReference type="RefSeq" id="WP_108685630.1">
    <property type="nucleotide sequence ID" value="NZ_QCYK01000001.1"/>
</dbReference>
<reference evidence="2 3" key="1">
    <citation type="submission" date="2018-04" db="EMBL/GenBank/DDBJ databases">
        <title>Chitinophaga fuyangensis sp. nov., isolated from soil in a chemical factory.</title>
        <authorList>
            <person name="Chen K."/>
        </authorList>
    </citation>
    <scope>NUCLEOTIDE SEQUENCE [LARGE SCALE GENOMIC DNA]</scope>
    <source>
        <strain evidence="2 3">LY-1</strain>
    </source>
</reference>
<sequence length="555" mass="62763">MFKSFLSLAAIVLVTTVNCLGQTPKVALSASFPEPEDGASRLLSMKNGNTLYLHFTLKDGIIVTVYNPQHQQQATATVTSKDWNNDDMKHSELRGLYEINGQAVIFLLQVANRRPSFYRIIVDGETGKLVKEDKLVELHKNDYVPIGSTSRWGDIDPSNFHVEKDPASDYYAVILDTYLEDNKDVRMTVTLYAPDHSAVNQAYFEVPRTTFKTVDYQAAYVHGDEYIFLAALGKNEWRDKDAQLMTAVLKKGDNHFQVQTLKETRGFCNPVSGVQYDAGSQTLALLTTTESRNLNLVEDPKHSDNGHVTALIYVNPSELTVKHFGFIKYSYISDYAKRNMDYKDDYKGLPQDFRMNADGTLSVMLEEVNPQDLTASGGFSAGSLTQFFNIGIASFDKGGKEINGYGIAKHQQTDGFFPFWRNYRRDKGSWSFHSFGAMGNHATTSFYSYQYLHPANAEYVLFNDYNKNIRSSSESPRDRAELVAASESSTVCYRITNGKMEKFFLYGDPGDEDIHRYSIMESTIHDVTQQKIVTIMVEKTGRKDPKAHIAWIDFE</sequence>
<keyword evidence="1" id="KW-0732">Signal</keyword>
<accession>A0A2T7BMZ2</accession>
<name>A0A2T7BMZ2_9BACT</name>
<dbReference type="Proteomes" id="UP000244450">
    <property type="component" value="Unassembled WGS sequence"/>
</dbReference>
<dbReference type="AlphaFoldDB" id="A0A2T7BMZ2"/>
<proteinExistence type="predicted"/>
<gene>
    <name evidence="2" type="ORF">DCC81_05845</name>
</gene>
<feature type="chain" id="PRO_5015595284" evidence="1">
    <location>
        <begin position="22"/>
        <end position="555"/>
    </location>
</feature>
<evidence type="ECO:0000313" key="2">
    <source>
        <dbReference type="EMBL" id="PUZ28991.1"/>
    </source>
</evidence>
<organism evidence="2 3">
    <name type="scientific">Chitinophaga parva</name>
    <dbReference type="NCBI Taxonomy" id="2169414"/>
    <lineage>
        <taxon>Bacteria</taxon>
        <taxon>Pseudomonadati</taxon>
        <taxon>Bacteroidota</taxon>
        <taxon>Chitinophagia</taxon>
        <taxon>Chitinophagales</taxon>
        <taxon>Chitinophagaceae</taxon>
        <taxon>Chitinophaga</taxon>
    </lineage>
</organism>
<keyword evidence="3" id="KW-1185">Reference proteome</keyword>
<comment type="caution">
    <text evidence="2">The sequence shown here is derived from an EMBL/GenBank/DDBJ whole genome shotgun (WGS) entry which is preliminary data.</text>
</comment>
<dbReference type="EMBL" id="QCYK01000001">
    <property type="protein sequence ID" value="PUZ28991.1"/>
    <property type="molecule type" value="Genomic_DNA"/>
</dbReference>
<evidence type="ECO:0000256" key="1">
    <source>
        <dbReference type="SAM" id="SignalP"/>
    </source>
</evidence>
<feature type="signal peptide" evidence="1">
    <location>
        <begin position="1"/>
        <end position="21"/>
    </location>
</feature>